<evidence type="ECO:0000313" key="2">
    <source>
        <dbReference type="Proteomes" id="UP000887565"/>
    </source>
</evidence>
<keyword evidence="2" id="KW-1185">Reference proteome</keyword>
<dbReference type="WBParaSite" id="nRc.2.0.1.t47578-RA">
    <property type="protein sequence ID" value="nRc.2.0.1.t47578-RA"/>
    <property type="gene ID" value="nRc.2.0.1.g47578"/>
</dbReference>
<reference evidence="3" key="1">
    <citation type="submission" date="2022-11" db="UniProtKB">
        <authorList>
            <consortium name="WormBaseParasite"/>
        </authorList>
    </citation>
    <scope>IDENTIFICATION</scope>
</reference>
<dbReference type="AlphaFoldDB" id="A0A915LB42"/>
<protein>
    <submittedName>
        <fullName evidence="3">Uncharacterized protein</fullName>
    </submittedName>
</protein>
<accession>A0A915LB42</accession>
<proteinExistence type="predicted"/>
<evidence type="ECO:0000256" key="1">
    <source>
        <dbReference type="SAM" id="MobiDB-lite"/>
    </source>
</evidence>
<feature type="region of interest" description="Disordered" evidence="1">
    <location>
        <begin position="41"/>
        <end position="67"/>
    </location>
</feature>
<sequence length="98" mass="10506">MTCAGRTGIVEVVESQWSHKMSRAGQVPDVPKAGFFSSKKELESADAPNSRVLKSEPLATSSPKAPAKQMSFAEQINIYKQLCDRFDPTPASSGTSSS</sequence>
<evidence type="ECO:0000313" key="3">
    <source>
        <dbReference type="WBParaSite" id="nRc.2.0.1.t47578-RA"/>
    </source>
</evidence>
<dbReference type="Proteomes" id="UP000887565">
    <property type="component" value="Unplaced"/>
</dbReference>
<organism evidence="2 3">
    <name type="scientific">Romanomermis culicivorax</name>
    <name type="common">Nematode worm</name>
    <dbReference type="NCBI Taxonomy" id="13658"/>
    <lineage>
        <taxon>Eukaryota</taxon>
        <taxon>Metazoa</taxon>
        <taxon>Ecdysozoa</taxon>
        <taxon>Nematoda</taxon>
        <taxon>Enoplea</taxon>
        <taxon>Dorylaimia</taxon>
        <taxon>Mermithida</taxon>
        <taxon>Mermithoidea</taxon>
        <taxon>Mermithidae</taxon>
        <taxon>Romanomermis</taxon>
    </lineage>
</organism>
<name>A0A915LB42_ROMCU</name>